<dbReference type="GeneID" id="56037655"/>
<name>A0A7D5LA36_9EURY</name>
<organism evidence="1 2">
    <name type="scientific">Halorarum salinum</name>
    <dbReference type="NCBI Taxonomy" id="2743089"/>
    <lineage>
        <taxon>Archaea</taxon>
        <taxon>Methanobacteriati</taxon>
        <taxon>Methanobacteriota</taxon>
        <taxon>Stenosarchaea group</taxon>
        <taxon>Halobacteria</taxon>
        <taxon>Halobacteriales</taxon>
        <taxon>Haloferacaceae</taxon>
        <taxon>Halorarum</taxon>
    </lineage>
</organism>
<dbReference type="RefSeq" id="WP_179268491.1">
    <property type="nucleotide sequence ID" value="NZ_CP058579.1"/>
</dbReference>
<reference evidence="1 2" key="1">
    <citation type="submission" date="2020-06" db="EMBL/GenBank/DDBJ databases">
        <title>NJ-3-1, isolated from saline soil.</title>
        <authorList>
            <person name="Cui H.L."/>
            <person name="Shi X."/>
        </authorList>
    </citation>
    <scope>NUCLEOTIDE SEQUENCE [LARGE SCALE GENOMIC DNA]</scope>
    <source>
        <strain evidence="1 2">NJ-3-1</strain>
    </source>
</reference>
<dbReference type="KEGG" id="halu:HUG12_09310"/>
<dbReference type="Proteomes" id="UP000509626">
    <property type="component" value="Chromosome"/>
</dbReference>
<accession>A0A7D5LA36</accession>
<dbReference type="EMBL" id="CP058579">
    <property type="protein sequence ID" value="QLG61906.1"/>
    <property type="molecule type" value="Genomic_DNA"/>
</dbReference>
<sequence length="270" mass="30164">MSRRAVIAGIAALSSFSVAGRAESSATRASLTRPTLPDLFAESPWETVDYEKQDNNDVAWIGASSQHAGLREKVKDDLGVDVPQWRLYAWTLQTMRSEAYIDFTSEEDDSGMSVIDSLLVGYGPGAVEIDLDDIANHREKAETIVGATALEVFSDQLETDYPFTDADLCTGLYESEWGTTCRRNDISYSNAEATIEDEFTLSAEFTAETEDDDFVIDYRALLVVQTYDRGQTYIATGAVYPEEMEEGWLDEYEFDQDFIGDSRAFMKAVR</sequence>
<protein>
    <submittedName>
        <fullName evidence="1">Uncharacterized protein</fullName>
    </submittedName>
</protein>
<dbReference type="AlphaFoldDB" id="A0A7D5LA36"/>
<evidence type="ECO:0000313" key="1">
    <source>
        <dbReference type="EMBL" id="QLG61906.1"/>
    </source>
</evidence>
<evidence type="ECO:0000313" key="2">
    <source>
        <dbReference type="Proteomes" id="UP000509626"/>
    </source>
</evidence>
<proteinExistence type="predicted"/>
<dbReference type="OrthoDB" id="380335at2157"/>
<keyword evidence="2" id="KW-1185">Reference proteome</keyword>
<gene>
    <name evidence="1" type="ORF">HUG12_09310</name>
</gene>